<feature type="domain" description="Ig-like" evidence="8">
    <location>
        <begin position="909"/>
        <end position="997"/>
    </location>
</feature>
<dbReference type="InterPro" id="IPR003598">
    <property type="entry name" value="Ig_sub2"/>
</dbReference>
<dbReference type="Pfam" id="PF19236">
    <property type="entry name" value="ADAMTS_CR_3"/>
    <property type="match status" value="1"/>
</dbReference>
<dbReference type="Gene3D" id="2.60.40.10">
    <property type="entry name" value="Immunoglobulins"/>
    <property type="match status" value="4"/>
</dbReference>
<evidence type="ECO:0000313" key="10">
    <source>
        <dbReference type="Proteomes" id="UP001652641"/>
    </source>
</evidence>
<keyword evidence="3 7" id="KW-0732">Signal</keyword>
<dbReference type="InterPro" id="IPR036383">
    <property type="entry name" value="TSP1_rpt_sf"/>
</dbReference>
<dbReference type="PANTHER" id="PTHR13723:SF157">
    <property type="entry name" value="ADAMTS-LIKE PROTEIN 1"/>
    <property type="match status" value="1"/>
</dbReference>
<dbReference type="InterPro" id="IPR056272">
    <property type="entry name" value="ADAMTSL1_dom"/>
</dbReference>
<feature type="region of interest" description="Disordered" evidence="6">
    <location>
        <begin position="1094"/>
        <end position="1113"/>
    </location>
</feature>
<evidence type="ECO:0000256" key="3">
    <source>
        <dbReference type="ARBA" id="ARBA00022729"/>
    </source>
</evidence>
<evidence type="ECO:0000256" key="1">
    <source>
        <dbReference type="ARBA" id="ARBA00004613"/>
    </source>
</evidence>
<dbReference type="Gene3D" id="2.20.100.10">
    <property type="entry name" value="Thrombospondin type-1 (TSP1) repeat"/>
    <property type="match status" value="11"/>
</dbReference>
<proteinExistence type="predicted"/>
<dbReference type="Pfam" id="PF13927">
    <property type="entry name" value="Ig_3"/>
    <property type="match status" value="2"/>
</dbReference>
<dbReference type="Pfam" id="PF08686">
    <property type="entry name" value="PLAC"/>
    <property type="match status" value="1"/>
</dbReference>
<dbReference type="InterPro" id="IPR007110">
    <property type="entry name" value="Ig-like_dom"/>
</dbReference>
<dbReference type="InterPro" id="IPR013273">
    <property type="entry name" value="ADAMTS/ADAMTS-like"/>
</dbReference>
<reference evidence="11" key="1">
    <citation type="submission" date="2025-08" db="UniProtKB">
        <authorList>
            <consortium name="RefSeq"/>
        </authorList>
    </citation>
    <scope>IDENTIFICATION</scope>
    <source>
        <tissue evidence="11">Cell line</tissue>
    </source>
</reference>
<dbReference type="InterPro" id="IPR000884">
    <property type="entry name" value="TSP1_rpt"/>
</dbReference>
<dbReference type="Pfam" id="PF00090">
    <property type="entry name" value="TSP_1"/>
    <property type="match status" value="1"/>
</dbReference>
<keyword evidence="2" id="KW-0964">Secreted</keyword>
<feature type="region of interest" description="Disordered" evidence="6">
    <location>
        <begin position="1162"/>
        <end position="1212"/>
    </location>
</feature>
<dbReference type="InterPro" id="IPR036179">
    <property type="entry name" value="Ig-like_dom_sf"/>
</dbReference>
<feature type="chain" id="PRO_5045082057" evidence="7">
    <location>
        <begin position="29"/>
        <end position="1813"/>
    </location>
</feature>
<feature type="compositionally biased region" description="Basic and acidic residues" evidence="6">
    <location>
        <begin position="1055"/>
        <end position="1065"/>
    </location>
</feature>
<organism evidence="10 11">
    <name type="scientific">Vulpes vulpes</name>
    <name type="common">Red fox</name>
    <dbReference type="NCBI Taxonomy" id="9627"/>
    <lineage>
        <taxon>Eukaryota</taxon>
        <taxon>Metazoa</taxon>
        <taxon>Chordata</taxon>
        <taxon>Craniata</taxon>
        <taxon>Vertebrata</taxon>
        <taxon>Euteleostomi</taxon>
        <taxon>Mammalia</taxon>
        <taxon>Eutheria</taxon>
        <taxon>Laurasiatheria</taxon>
        <taxon>Carnivora</taxon>
        <taxon>Caniformia</taxon>
        <taxon>Canidae</taxon>
        <taxon>Vulpes</taxon>
    </lineage>
</organism>
<dbReference type="Pfam" id="PF19030">
    <property type="entry name" value="TSP1_ADAMTS"/>
    <property type="match status" value="11"/>
</dbReference>
<dbReference type="SUPFAM" id="SSF82895">
    <property type="entry name" value="TSP-1 type 1 repeat"/>
    <property type="match status" value="11"/>
</dbReference>
<feature type="compositionally biased region" description="Basic and acidic residues" evidence="6">
    <location>
        <begin position="1162"/>
        <end position="1177"/>
    </location>
</feature>
<gene>
    <name evidence="11" type="primary">ADAMTSL1</name>
</gene>
<keyword evidence="10" id="KW-1185">Reference proteome</keyword>
<dbReference type="InterPro" id="IPR010909">
    <property type="entry name" value="PLAC"/>
</dbReference>
<name>A0ABM4Y1Y3_VULVU</name>
<evidence type="ECO:0000313" key="11">
    <source>
        <dbReference type="RefSeq" id="XP_072584298.1"/>
    </source>
</evidence>
<evidence type="ECO:0000259" key="8">
    <source>
        <dbReference type="PROSITE" id="PS50835"/>
    </source>
</evidence>
<evidence type="ECO:0000256" key="7">
    <source>
        <dbReference type="SAM" id="SignalP"/>
    </source>
</evidence>
<dbReference type="Gene3D" id="2.60.120.830">
    <property type="match status" value="1"/>
</dbReference>
<dbReference type="RefSeq" id="XP_072584298.1">
    <property type="nucleotide sequence ID" value="XM_072728197.1"/>
</dbReference>
<keyword evidence="4" id="KW-0677">Repeat</keyword>
<evidence type="ECO:0000256" key="5">
    <source>
        <dbReference type="ARBA" id="ARBA00023157"/>
    </source>
</evidence>
<evidence type="ECO:0000256" key="2">
    <source>
        <dbReference type="ARBA" id="ARBA00022525"/>
    </source>
</evidence>
<feature type="domain" description="Ig-like" evidence="8">
    <location>
        <begin position="1215"/>
        <end position="1317"/>
    </location>
</feature>
<dbReference type="InterPro" id="IPR045371">
    <property type="entry name" value="ADAMTS_CR_3"/>
</dbReference>
<dbReference type="SMART" id="SM00408">
    <property type="entry name" value="IGc2"/>
    <property type="match status" value="4"/>
</dbReference>
<dbReference type="InterPro" id="IPR003599">
    <property type="entry name" value="Ig_sub"/>
</dbReference>
<dbReference type="SMART" id="SM00409">
    <property type="entry name" value="IG"/>
    <property type="match status" value="4"/>
</dbReference>
<protein>
    <submittedName>
        <fullName evidence="11">ADAMTS-like protein 1 isoform X1</fullName>
    </submittedName>
</protein>
<evidence type="ECO:0000256" key="6">
    <source>
        <dbReference type="SAM" id="MobiDB-lite"/>
    </source>
</evidence>
<accession>A0ABM4Y1Y3</accession>
<dbReference type="InterPro" id="IPR013783">
    <property type="entry name" value="Ig-like_fold"/>
</dbReference>
<dbReference type="InterPro" id="IPR013098">
    <property type="entry name" value="Ig_I-set"/>
</dbReference>
<dbReference type="Pfam" id="PF24484">
    <property type="entry name" value="ADAMTSL1"/>
    <property type="match status" value="1"/>
</dbReference>
<dbReference type="Pfam" id="PF05986">
    <property type="entry name" value="ADAMTS_spacer1"/>
    <property type="match status" value="1"/>
</dbReference>
<dbReference type="PROSITE" id="PS50900">
    <property type="entry name" value="PLAC"/>
    <property type="match status" value="1"/>
</dbReference>
<dbReference type="InterPro" id="IPR010294">
    <property type="entry name" value="ADAMTS_spacer1"/>
</dbReference>
<dbReference type="Proteomes" id="UP001652641">
    <property type="component" value="Chromosome 12"/>
</dbReference>
<feature type="region of interest" description="Disordered" evidence="6">
    <location>
        <begin position="1046"/>
        <end position="1065"/>
    </location>
</feature>
<dbReference type="PRINTS" id="PR01857">
    <property type="entry name" value="ADAMTSFAMILY"/>
</dbReference>
<sequence length="1813" mass="199004">MARLAAPRRSRLLARILGGTWCLLYVAGQVCGDQSQGAVFLREFTLIRRESLHEDFLSDLLNSHKTEDPSSRTARSEEDRDGLWDAWGPWSECSRTCGGGASYSLRRCLSSKSCEGRNIRYRTCSNVDCPPEAGDFRAQQCSAHNDVKHHGQFYEWLPVSNDPDNPCSLKCQAKGTTLVVELAPKVLDGTRCYTESLDMCISGLCQIVGCDHQLGSTIKEDNCGVCNGDGSTCRLVRGQYKSQLSATKLDDTVVAIPYGSRHIRLVLKGPDHLYLETKTLQGAKGENTLSSTGTFLVDNSSVDFQKFPDKEILRMTGPLTADFIVKVHNSGPADSTVQFIFYQPIIHRWRETDFFPCSATCGGGYQLTSAECYDLRSNRVVADQYCHYYPENIKPKPKLQECNLDPCPASDGYKQIMPYDLYHPLPRWEATPWTACSSSCGGGIQSRAVSCVEEDIQGHVTSVEEWKCMYTPKMPIVQPCNIFDCPKWLAQEWSPCTVTCGQGLRYRVVLCIDHRGMHTGGCSPKTKPHIKEECVIPTPCYKPKEKLPVEAKLPWYKQAQELEEGAAVSEEPSFIPEAWSACTVTCGVGTQVRMVRCQVLLPFSQSVADLPVDECEGPKPASQRACYAGPCHGEVPELTPEETDGLFGGLQDFDELYDWEYEGFTKCSESCGGGVQEAVVSCLNKQTREPADENLCVTSRRPPQLLKSCSLDPCPARWEIGKWSPCSLTCGVGLQTRDVFCSHLLSREMNETVILADELCRQPKPSTVQACNRFNCPPAWYPAQWQPCSRTCGGGIQKREVLCKQRMADGSFLELPETFCSASKLASQQACKKDDCPSEWLLSDWTECSTSCGEGTQTRSAICRQVLKTGVSAIVNSSLCPPLPFSSSIRPCMLATCARPGRPSSKHSPHIAAARKIYIQTRRQRKLHFVVGGFAYLLPKTAVVLRCPTRRFRKPLITWEKDGQHLTSSAHVTVAPFGYLKIHRLKPSDAGVYTCSAGPAREQFVLKLIGGNRKLVARPLSPRSEEEAPAGRKAGAKEALQTHKHLNGIFSNGSKAEKRGPAADAGSRYDDLVSRLLEQGGWPGELLAAWEAHDSGERNASSEEDPNAEQAPRALPFTMVTEQRRLDDILRNLSQQPEELRDVHRKHLVAQLAQDIFRSHLEHQHRDALPQPSERRLPPAAVPPRKHMSGLSSALRTSAPAGEAVGGPRRPHRKPIILRKISAAQQLSASEVVTHLGQTVALASGTLSVLLHCEAIGNPRPTISWARNGEEVQFSDRILLQPDDSLQILAPVEADVGFYTCNATNALGYDSVSIAVTLAGKPLVKTSRATVINTEEPAIIVDVGSTIKTVQGVNVTINCQVAGVPEAEVTWFRNKSKLGSPHHVHEGSLLLTDVSPSDQGLYSCRAANLHGELTENTQLLLLDPPQVPTQLEDIRALLSATGPNLPSVLTSPLGAQLVLDPGNSALLGCPIKGHPTPNITWFHGGQPVATVPGLTHHILAAGQILQVANLSGGSQGEFSCLAQNEAGILVQKASLVIQDYWWSVDRLATCSASCGNRGIQQPRLRCLLNSTEVNPTHCAGKVRPAVQPIACNRRDCPSRWMVTSWSACTRSCGGGVQTRRVTCQKLKASGISTPVSNDLCTQLAKRPVDTQACNQQLCVEWAFSSWGQCNGPCIGPHLAVQHRQVFCQTRDGITLPSEQCSALPRPVSTQNCWSEACSVHWRVSLWSLCTATCGNYGFQARRVECVHAHTNKAVPEHLCSWGPRPANWQRCNITPCENMECRDTTRYCEKVKQLKLCQLSQFKSRCCGTCGKA</sequence>
<feature type="domain" description="Ig-like" evidence="8">
    <location>
        <begin position="1337"/>
        <end position="1420"/>
    </location>
</feature>
<evidence type="ECO:0000256" key="4">
    <source>
        <dbReference type="ARBA" id="ARBA00022737"/>
    </source>
</evidence>
<feature type="signal peptide" evidence="7">
    <location>
        <begin position="1"/>
        <end position="28"/>
    </location>
</feature>
<dbReference type="GeneID" id="112922002"/>
<feature type="domain" description="Ig-like" evidence="8">
    <location>
        <begin position="1446"/>
        <end position="1536"/>
    </location>
</feature>
<dbReference type="PANTHER" id="PTHR13723">
    <property type="entry name" value="ADAMTS A DISINTEGRIN AND METALLOPROTEASE WITH THROMBOSPONDIN MOTIFS PROTEASE"/>
    <property type="match status" value="1"/>
</dbReference>
<dbReference type="PROSITE" id="PS50835">
    <property type="entry name" value="IG_LIKE"/>
    <property type="match status" value="4"/>
</dbReference>
<dbReference type="SUPFAM" id="SSF48726">
    <property type="entry name" value="Immunoglobulin"/>
    <property type="match status" value="4"/>
</dbReference>
<dbReference type="InterPro" id="IPR050439">
    <property type="entry name" value="ADAMTS_ADAMTS-like"/>
</dbReference>
<keyword evidence="5" id="KW-1015">Disulfide bond</keyword>
<dbReference type="SMART" id="SM00209">
    <property type="entry name" value="TSP1"/>
    <property type="match status" value="13"/>
</dbReference>
<dbReference type="Pfam" id="PF07679">
    <property type="entry name" value="I-set"/>
    <property type="match status" value="2"/>
</dbReference>
<dbReference type="PROSITE" id="PS50092">
    <property type="entry name" value="TSP1"/>
    <property type="match status" value="12"/>
</dbReference>
<comment type="subcellular location">
    <subcellularLocation>
        <location evidence="1">Secreted</location>
    </subcellularLocation>
</comment>
<feature type="domain" description="PLAC" evidence="9">
    <location>
        <begin position="1777"/>
        <end position="1813"/>
    </location>
</feature>
<evidence type="ECO:0000259" key="9">
    <source>
        <dbReference type="PROSITE" id="PS50900"/>
    </source>
</evidence>